<evidence type="ECO:0000256" key="1">
    <source>
        <dbReference type="SAM" id="Coils"/>
    </source>
</evidence>
<reference evidence="3 4" key="1">
    <citation type="submission" date="2017-10" db="EMBL/GenBank/DDBJ databases">
        <title>Genomics of the genus Arcobacter.</title>
        <authorList>
            <person name="Perez-Cataluna A."/>
            <person name="Figueras M.J."/>
        </authorList>
    </citation>
    <scope>NUCLEOTIDE SEQUENCE [LARGE SCALE GENOMIC DNA]</scope>
    <source>
        <strain evidence="3 4">CECT 8987</strain>
    </source>
</reference>
<evidence type="ECO:0000313" key="4">
    <source>
        <dbReference type="Proteomes" id="UP000290657"/>
    </source>
</evidence>
<accession>A0A4Q0XTN5</accession>
<dbReference type="Proteomes" id="UP000290657">
    <property type="component" value="Unassembled WGS sequence"/>
</dbReference>
<evidence type="ECO:0000256" key="2">
    <source>
        <dbReference type="SAM" id="MobiDB-lite"/>
    </source>
</evidence>
<proteinExistence type="predicted"/>
<comment type="caution">
    <text evidence="3">The sequence shown here is derived from an EMBL/GenBank/DDBJ whole genome shotgun (WGS) entry which is preliminary data.</text>
</comment>
<protein>
    <submittedName>
        <fullName evidence="3">Uncharacterized protein</fullName>
    </submittedName>
</protein>
<dbReference type="RefSeq" id="WP_128995594.1">
    <property type="nucleotide sequence ID" value="NZ_PDKN01000002.1"/>
</dbReference>
<keyword evidence="4" id="KW-1185">Reference proteome</keyword>
<evidence type="ECO:0000313" key="3">
    <source>
        <dbReference type="EMBL" id="RXJ60245.1"/>
    </source>
</evidence>
<dbReference type="AlphaFoldDB" id="A0A4Q0XTN5"/>
<feature type="coiled-coil region" evidence="1">
    <location>
        <begin position="70"/>
        <end position="97"/>
    </location>
</feature>
<dbReference type="EMBL" id="PDKN01000002">
    <property type="protein sequence ID" value="RXJ60245.1"/>
    <property type="molecule type" value="Genomic_DNA"/>
</dbReference>
<keyword evidence="1" id="KW-0175">Coiled coil</keyword>
<organism evidence="3 4">
    <name type="scientific">Candidatus Marinarcus aquaticus</name>
    <dbReference type="NCBI Taxonomy" id="2044504"/>
    <lineage>
        <taxon>Bacteria</taxon>
        <taxon>Pseudomonadati</taxon>
        <taxon>Campylobacterota</taxon>
        <taxon>Epsilonproteobacteria</taxon>
        <taxon>Campylobacterales</taxon>
        <taxon>Arcobacteraceae</taxon>
        <taxon>Candidatus Marinarcus</taxon>
    </lineage>
</organism>
<sequence length="117" mass="14360">MHEKSKRIKYIRVLEKFFKRNMSLLKLDNFDFELYKERTLKNYEEMKKAQSVDLNSPYLVALKNYIDLVLRSIEHHSESFENEKEMLLKEANLLQKEKNRTSYKKDKHKNQNFYDGY</sequence>
<dbReference type="OrthoDB" id="5362160at2"/>
<gene>
    <name evidence="3" type="ORF">CRV04_04375</name>
</gene>
<name>A0A4Q0XTN5_9BACT</name>
<feature type="region of interest" description="Disordered" evidence="2">
    <location>
        <begin position="98"/>
        <end position="117"/>
    </location>
</feature>